<evidence type="ECO:0000256" key="3">
    <source>
        <dbReference type="ARBA" id="ARBA00023204"/>
    </source>
</evidence>
<dbReference type="Gene3D" id="3.40.50.10980">
    <property type="entry name" value="Nibrin, BRCT2 domain"/>
    <property type="match status" value="1"/>
</dbReference>
<dbReference type="Gene3D" id="2.60.200.20">
    <property type="match status" value="2"/>
</dbReference>
<feature type="region of interest" description="Disordered" evidence="6">
    <location>
        <begin position="420"/>
        <end position="454"/>
    </location>
</feature>
<evidence type="ECO:0000313" key="9">
    <source>
        <dbReference type="Proteomes" id="UP000033710"/>
    </source>
</evidence>
<dbReference type="PROSITE" id="PS50006">
    <property type="entry name" value="FHA_DOMAIN"/>
    <property type="match status" value="1"/>
</dbReference>
<feature type="compositionally biased region" description="Low complexity" evidence="6">
    <location>
        <begin position="762"/>
        <end position="786"/>
    </location>
</feature>
<feature type="region of interest" description="Disordered" evidence="6">
    <location>
        <begin position="243"/>
        <end position="264"/>
    </location>
</feature>
<name>A0A0F2MA06_SPOSC</name>
<dbReference type="KEGG" id="ssck:SPSK_08437"/>
<dbReference type="VEuPathDB" id="FungiDB:SPSK_08437"/>
<evidence type="ECO:0000313" key="8">
    <source>
        <dbReference type="EMBL" id="KJR84986.1"/>
    </source>
</evidence>
<dbReference type="GeneID" id="27670312"/>
<dbReference type="SUPFAM" id="SSF49879">
    <property type="entry name" value="SMAD/FHA domain"/>
    <property type="match status" value="1"/>
</dbReference>
<sequence length="1017" mass="108179">MWLLENAGSAFQGRRLWLRPGKRYIFGRTRAEREYLSSTARHLVLLPARLLIVLTSPAGQLVISDKTISRKHLTIEIGPVGDNDGSDVDARSAVTVEDLATKIGTVINGTTQIRGTRHVLTGDRTTIKMGHMADLFSISWQPVVFSFSFTSKELRATAPDDPQNPWTRLHRDLGPLDIKFVAEFRAGQTTHVVAKKRNTSRGLQALVSGAYIVSDSFLDAVVAAAGAADGALESDWDAAWPSALDHLPPRGDEPSNRPSSIYAPDPRRANIFEGYTFVFYDQKQYDNLLPPISSGRGKALLPAGADAVVPNHTQVDDFVRFVKGVAGEPGMGEFEDGSAGRGVVVVRYVPAKGDHVAWFTRFTTAVALRLDHRLIDQREFLDAILAVEPSMLRRPLEVEEAAGAAAMDVDVDAAVDVDADANVDGPQRPPPPSMSMSQASTATRRARGRRGVTTSRFKGFDADLESSDIEDDLGTNALAALDANVKPSQSQAYKEDDNMFVSQPDPTADVPQEQPTRRSKRGAAAARAAAGADDDDNDDVMDDIAPTAAAVKRRRIEAGHEPVPRMEDSDKDAGDDDADLAVAKKAVAIKQDMTEADILNQARRNREAAEQKLAAERARLAELPDDGLDAEAIRKLTLVETIEVRMPTKAEKADKNGAAVDRRTADGRWNPEWNGRRNFKKFRRQGDVVGRPPPRVIVGLEPAKTKEYGIGDGYWLEGGDDRPEHRQNTANAARNGRHGTPGVDTSALLTPADVLPVRDTRSAASRSNRSTSMDADAASAGAASVDMEVVPDTDPEDGGNGGDDDDELAAPVAAPPQKATTAATTAATTTMRPTRQSHRQQQHHPSLDNDAPASTMSSTTSPRPSADLPRTRAGKVGVRTAVARQTQAASQARAAATTPSGGGTASIADPLSMTSSSLVVFDTPPPSTQASSSHSAAAAAAAADTRAGRGAKRPTAGAAAAPPPAAKRPRRGAAGNNTATSHSSGTAASGSASAAIAIHDGDSDEDDGLKFKFRSRR</sequence>
<dbReference type="Pfam" id="PF16508">
    <property type="entry name" value="NIBRIN_BRCT_II"/>
    <property type="match status" value="1"/>
</dbReference>
<keyword evidence="4" id="KW-0539">Nucleus</keyword>
<comment type="subcellular location">
    <subcellularLocation>
        <location evidence="1">Nucleus</location>
    </subcellularLocation>
</comment>
<dbReference type="PANTHER" id="PTHR12162:SF0">
    <property type="entry name" value="NIBRIN"/>
    <property type="match status" value="1"/>
</dbReference>
<dbReference type="InterPro" id="IPR008984">
    <property type="entry name" value="SMAD_FHA_dom_sf"/>
</dbReference>
<gene>
    <name evidence="8" type="ORF">SPSK_08437</name>
</gene>
<evidence type="ECO:0000256" key="2">
    <source>
        <dbReference type="ARBA" id="ARBA00022763"/>
    </source>
</evidence>
<feature type="compositionally biased region" description="Low complexity" evidence="6">
    <location>
        <begin position="809"/>
        <end position="834"/>
    </location>
</feature>
<proteinExistence type="inferred from homology"/>
<feature type="compositionally biased region" description="Acidic residues" evidence="6">
    <location>
        <begin position="789"/>
        <end position="808"/>
    </location>
</feature>
<feature type="region of interest" description="Disordered" evidence="6">
    <location>
        <begin position="716"/>
        <end position="1017"/>
    </location>
</feature>
<organism evidence="8 9">
    <name type="scientific">Sporothrix schenckii 1099-18</name>
    <dbReference type="NCBI Taxonomy" id="1397361"/>
    <lineage>
        <taxon>Eukaryota</taxon>
        <taxon>Fungi</taxon>
        <taxon>Dikarya</taxon>
        <taxon>Ascomycota</taxon>
        <taxon>Pezizomycotina</taxon>
        <taxon>Sordariomycetes</taxon>
        <taxon>Sordariomycetidae</taxon>
        <taxon>Ophiostomatales</taxon>
        <taxon>Ophiostomataceae</taxon>
        <taxon>Sporothrix</taxon>
    </lineage>
</organism>
<dbReference type="OrthoDB" id="552194at2759"/>
<dbReference type="GO" id="GO:0030870">
    <property type="term" value="C:Mre11 complex"/>
    <property type="evidence" value="ECO:0007669"/>
    <property type="project" value="InterPro"/>
</dbReference>
<dbReference type="GO" id="GO:0000724">
    <property type="term" value="P:double-strand break repair via homologous recombination"/>
    <property type="evidence" value="ECO:0007669"/>
    <property type="project" value="TreeGrafter"/>
</dbReference>
<evidence type="ECO:0000256" key="6">
    <source>
        <dbReference type="SAM" id="MobiDB-lite"/>
    </source>
</evidence>
<evidence type="ECO:0000259" key="7">
    <source>
        <dbReference type="PROSITE" id="PS50006"/>
    </source>
</evidence>
<feature type="compositionally biased region" description="Low complexity" evidence="6">
    <location>
        <begin position="972"/>
        <end position="998"/>
    </location>
</feature>
<feature type="region of interest" description="Disordered" evidence="6">
    <location>
        <begin position="653"/>
        <end position="672"/>
    </location>
</feature>
<dbReference type="RefSeq" id="XP_016587662.1">
    <property type="nucleotide sequence ID" value="XM_016735035.1"/>
</dbReference>
<feature type="region of interest" description="Disordered" evidence="6">
    <location>
        <begin position="486"/>
        <end position="540"/>
    </location>
</feature>
<comment type="caution">
    <text evidence="8">The sequence shown here is derived from an EMBL/GenBank/DDBJ whole genome shotgun (WGS) entry which is preliminary data.</text>
</comment>
<accession>A0A0F2MA06</accession>
<dbReference type="InterPro" id="IPR032429">
    <property type="entry name" value="Nibrin_BRCT2"/>
</dbReference>
<dbReference type="AlphaFoldDB" id="A0A0F2MA06"/>
<dbReference type="PANTHER" id="PTHR12162">
    <property type="entry name" value="NIBRIN-RELATED"/>
    <property type="match status" value="1"/>
</dbReference>
<dbReference type="EMBL" id="AXCR01000007">
    <property type="protein sequence ID" value="KJR84986.1"/>
    <property type="molecule type" value="Genomic_DNA"/>
</dbReference>
<keyword evidence="3" id="KW-0234">DNA repair</keyword>
<feature type="region of interest" description="Disordered" evidence="6">
    <location>
        <begin position="556"/>
        <end position="575"/>
    </location>
</feature>
<reference evidence="8 9" key="2">
    <citation type="journal article" date="2015" name="Eukaryot. Cell">
        <title>Asexual propagation of a virulent clone complex in a human and feline outbreak of sporotrichosis.</title>
        <authorList>
            <person name="Teixeira Mde M."/>
            <person name="Rodrigues A.M."/>
            <person name="Tsui C.K."/>
            <person name="de Almeida L.G."/>
            <person name="Van Diepeningen A.D."/>
            <person name="van den Ende B.G."/>
            <person name="Fernandes G.F."/>
            <person name="Kano R."/>
            <person name="Hamelin R.C."/>
            <person name="Lopes-Bezerra L.M."/>
            <person name="Vasconcelos A.T."/>
            <person name="de Hoog S."/>
            <person name="de Camargo Z.P."/>
            <person name="Felipe M.S."/>
        </authorList>
    </citation>
    <scope>NUCLEOTIDE SEQUENCE [LARGE SCALE GENOMIC DNA]</scope>
    <source>
        <strain evidence="8 9">1099-18</strain>
    </source>
</reference>
<dbReference type="InterPro" id="IPR000253">
    <property type="entry name" value="FHA_dom"/>
</dbReference>
<feature type="compositionally biased region" description="Basic and acidic residues" evidence="6">
    <location>
        <begin position="556"/>
        <end position="572"/>
    </location>
</feature>
<protein>
    <submittedName>
        <fullName evidence="8">DNA repair protein XRS2</fullName>
    </submittedName>
</protein>
<dbReference type="Proteomes" id="UP000033710">
    <property type="component" value="Unassembled WGS sequence"/>
</dbReference>
<evidence type="ECO:0000256" key="1">
    <source>
        <dbReference type="ARBA" id="ARBA00004123"/>
    </source>
</evidence>
<dbReference type="InterPro" id="IPR040227">
    <property type="entry name" value="Nibrin-rel"/>
</dbReference>
<dbReference type="GO" id="GO:0007095">
    <property type="term" value="P:mitotic G2 DNA damage checkpoint signaling"/>
    <property type="evidence" value="ECO:0007669"/>
    <property type="project" value="InterPro"/>
</dbReference>
<dbReference type="Pfam" id="PF00498">
    <property type="entry name" value="FHA"/>
    <property type="match status" value="1"/>
</dbReference>
<feature type="compositionally biased region" description="Low complexity" evidence="6">
    <location>
        <begin position="851"/>
        <end position="866"/>
    </location>
</feature>
<comment type="similarity">
    <text evidence="5">Belongs to the Nibrin family.</text>
</comment>
<feature type="compositionally biased region" description="Basic and acidic residues" evidence="6">
    <location>
        <begin position="653"/>
        <end position="666"/>
    </location>
</feature>
<feature type="compositionally biased region" description="Low complexity" evidence="6">
    <location>
        <begin position="930"/>
        <end position="945"/>
    </location>
</feature>
<feature type="compositionally biased region" description="Low complexity" evidence="6">
    <location>
        <begin position="434"/>
        <end position="443"/>
    </location>
</feature>
<evidence type="ECO:0000256" key="4">
    <source>
        <dbReference type="ARBA" id="ARBA00023242"/>
    </source>
</evidence>
<feature type="compositionally biased region" description="Low complexity" evidence="6">
    <location>
        <begin position="879"/>
        <end position="899"/>
    </location>
</feature>
<feature type="domain" description="FHA" evidence="7">
    <location>
        <begin position="24"/>
        <end position="112"/>
    </location>
</feature>
<dbReference type="InterPro" id="IPR043014">
    <property type="entry name" value="Nibrin_BRCT2_sf"/>
</dbReference>
<keyword evidence="2" id="KW-0227">DNA damage</keyword>
<evidence type="ECO:0000256" key="5">
    <source>
        <dbReference type="ARBA" id="ARBA00044757"/>
    </source>
</evidence>
<dbReference type="GO" id="GO:0003684">
    <property type="term" value="F:damaged DNA binding"/>
    <property type="evidence" value="ECO:0007669"/>
    <property type="project" value="TreeGrafter"/>
</dbReference>
<reference evidence="8 9" key="1">
    <citation type="journal article" date="2014" name="BMC Genomics">
        <title>Comparative genomics of the major fungal agents of human and animal Sporotrichosis: Sporothrix schenckii and Sporothrix brasiliensis.</title>
        <authorList>
            <person name="Teixeira M.M."/>
            <person name="de Almeida L.G."/>
            <person name="Kubitschek-Barreira P."/>
            <person name="Alves F.L."/>
            <person name="Kioshima E.S."/>
            <person name="Abadio A.K."/>
            <person name="Fernandes L."/>
            <person name="Derengowski L.S."/>
            <person name="Ferreira K.S."/>
            <person name="Souza R.C."/>
            <person name="Ruiz J.C."/>
            <person name="de Andrade N.C."/>
            <person name="Paes H.C."/>
            <person name="Nicola A.M."/>
            <person name="Albuquerque P."/>
            <person name="Gerber A.L."/>
            <person name="Martins V.P."/>
            <person name="Peconick L.D."/>
            <person name="Neto A.V."/>
            <person name="Chaucanez C.B."/>
            <person name="Silva P.A."/>
            <person name="Cunha O.L."/>
            <person name="de Oliveira F.F."/>
            <person name="dos Santos T.C."/>
            <person name="Barros A.L."/>
            <person name="Soares M.A."/>
            <person name="de Oliveira L.M."/>
            <person name="Marini M.M."/>
            <person name="Villalobos-Duno H."/>
            <person name="Cunha M.M."/>
            <person name="de Hoog S."/>
            <person name="da Silveira J.F."/>
            <person name="Henrissat B."/>
            <person name="Nino-Vega G.A."/>
            <person name="Cisalpino P.S."/>
            <person name="Mora-Montes H.M."/>
            <person name="Almeida S.R."/>
            <person name="Stajich J.E."/>
            <person name="Lopes-Bezerra L.M."/>
            <person name="Vasconcelos A.T."/>
            <person name="Felipe M.S."/>
        </authorList>
    </citation>
    <scope>NUCLEOTIDE SEQUENCE [LARGE SCALE GENOMIC DNA]</scope>
    <source>
        <strain evidence="8 9">1099-18</strain>
    </source>
</reference>